<dbReference type="PANTHER" id="PTHR43420">
    <property type="entry name" value="ACETYLTRANSFERASE"/>
    <property type="match status" value="1"/>
</dbReference>
<dbReference type="InterPro" id="IPR000182">
    <property type="entry name" value="GNAT_dom"/>
</dbReference>
<evidence type="ECO:0000259" key="3">
    <source>
        <dbReference type="PROSITE" id="PS51186"/>
    </source>
</evidence>
<keyword evidence="5" id="KW-1185">Reference proteome</keyword>
<dbReference type="CDD" id="cd04301">
    <property type="entry name" value="NAT_SF"/>
    <property type="match status" value="1"/>
</dbReference>
<dbReference type="EMBL" id="CP067136">
    <property type="protein sequence ID" value="WCR05949.1"/>
    <property type="molecule type" value="Genomic_DNA"/>
</dbReference>
<proteinExistence type="predicted"/>
<feature type="domain" description="N-acetyltransferase" evidence="3">
    <location>
        <begin position="73"/>
        <end position="214"/>
    </location>
</feature>
<evidence type="ECO:0000313" key="4">
    <source>
        <dbReference type="EMBL" id="WCR05949.1"/>
    </source>
</evidence>
<protein>
    <submittedName>
        <fullName evidence="4">GNAT family N-acetyltransferase</fullName>
    </submittedName>
</protein>
<name>A0ABY7SGE6_9RHOB</name>
<dbReference type="Gene3D" id="3.40.630.30">
    <property type="match status" value="1"/>
</dbReference>
<reference evidence="4 5" key="1">
    <citation type="submission" date="2021-01" db="EMBL/GenBank/DDBJ databases">
        <title>Biogeographic distribution of Paracoccus.</title>
        <authorList>
            <person name="Hollensteiner J."/>
            <person name="Leineberger J."/>
            <person name="Brinkhoff T."/>
            <person name="Daniel R."/>
        </authorList>
    </citation>
    <scope>NUCLEOTIDE SEQUENCE [LARGE SCALE GENOMIC DNA]</scope>
    <source>
        <strain evidence="4 5">KCTC 22803</strain>
    </source>
</reference>
<sequence length="214" mass="23101">MYQPEPETLYCFGRAWECAYIGVMLRIEHGLPPSMRQAAAELYWEAFGAKLGKLLGPAPRGVAFFAQTVHPPSVLAALDGDDLLGIAAFQTDGTGFSQAGIADLFRHYGIGALWRLVPLAMLERSAPGDSLQMDGICVRADARGKGVGAALFQALFAHARAQGYAHITLDVIDSNPRARALYERLGFVARGTESTSFLQPLLGFSAATRMRLTL</sequence>
<organism evidence="4 5">
    <name type="scientific">Paracoccus fistulariae</name>
    <dbReference type="NCBI Taxonomy" id="658446"/>
    <lineage>
        <taxon>Bacteria</taxon>
        <taxon>Pseudomonadati</taxon>
        <taxon>Pseudomonadota</taxon>
        <taxon>Alphaproteobacteria</taxon>
        <taxon>Rhodobacterales</taxon>
        <taxon>Paracoccaceae</taxon>
        <taxon>Paracoccus</taxon>
    </lineage>
</organism>
<gene>
    <name evidence="4" type="ORF">JHX87_10485</name>
</gene>
<dbReference type="Pfam" id="PF00583">
    <property type="entry name" value="Acetyltransf_1"/>
    <property type="match status" value="1"/>
</dbReference>
<dbReference type="PROSITE" id="PS51186">
    <property type="entry name" value="GNAT"/>
    <property type="match status" value="1"/>
</dbReference>
<dbReference type="InterPro" id="IPR050680">
    <property type="entry name" value="YpeA/RimI_acetyltransf"/>
</dbReference>
<accession>A0ABY7SGE6</accession>
<dbReference type="SUPFAM" id="SSF55729">
    <property type="entry name" value="Acyl-CoA N-acyltransferases (Nat)"/>
    <property type="match status" value="1"/>
</dbReference>
<evidence type="ECO:0000256" key="1">
    <source>
        <dbReference type="ARBA" id="ARBA00022679"/>
    </source>
</evidence>
<evidence type="ECO:0000256" key="2">
    <source>
        <dbReference type="ARBA" id="ARBA00023315"/>
    </source>
</evidence>
<keyword evidence="2" id="KW-0012">Acyltransferase</keyword>
<dbReference type="Proteomes" id="UP001219349">
    <property type="component" value="Chromosome"/>
</dbReference>
<dbReference type="InterPro" id="IPR016181">
    <property type="entry name" value="Acyl_CoA_acyltransferase"/>
</dbReference>
<keyword evidence="1" id="KW-0808">Transferase</keyword>
<evidence type="ECO:0000313" key="5">
    <source>
        <dbReference type="Proteomes" id="UP001219349"/>
    </source>
</evidence>
<dbReference type="RefSeq" id="WP_271885051.1">
    <property type="nucleotide sequence ID" value="NZ_CP067136.1"/>
</dbReference>